<sequence>MKMVKRQGYQWAAAICLMAGINTAQAAIDNGAPLIQAGGTGSAGELFLNVWDQAAATSYSIDLGTTVGDFLSGNLSPTFGHLDQRFIDWAATTSDPLIFNVASNNSYVGFQDPNMGVLLSRRTGASDPGHITVSTLLTWNTRVRDRAIALNIAEVAQNPGATATDYAANLSEVTTTGASSYFGYTFWTKTMGISGWDGSAKVRSSGVEDETLDFYFVHSPGGSVVASTRAVFDKLEGQFSLDIANAKLVWTPTVTAVPLPGAVWLFLGGLVSLLRLQKRVVAEV</sequence>
<feature type="chain" id="PRO_5046029805" description="Secreted protein" evidence="1">
    <location>
        <begin position="27"/>
        <end position="284"/>
    </location>
</feature>
<dbReference type="Proteomes" id="UP000641152">
    <property type="component" value="Unassembled WGS sequence"/>
</dbReference>
<evidence type="ECO:0000313" key="2">
    <source>
        <dbReference type="EMBL" id="MBD9360603.1"/>
    </source>
</evidence>
<keyword evidence="1" id="KW-0732">Signal</keyword>
<dbReference type="EMBL" id="JACXST010000001">
    <property type="protein sequence ID" value="MBD9360603.1"/>
    <property type="molecule type" value="Genomic_DNA"/>
</dbReference>
<proteinExistence type="predicted"/>
<keyword evidence="3" id="KW-1185">Reference proteome</keyword>
<evidence type="ECO:0000256" key="1">
    <source>
        <dbReference type="SAM" id="SignalP"/>
    </source>
</evidence>
<dbReference type="RefSeq" id="WP_192393329.1">
    <property type="nucleotide sequence ID" value="NZ_CAJHIU010000001.1"/>
</dbReference>
<accession>A0ABR9DBX0</accession>
<evidence type="ECO:0008006" key="4">
    <source>
        <dbReference type="Google" id="ProtNLM"/>
    </source>
</evidence>
<gene>
    <name evidence="2" type="ORF">EBB_08650</name>
</gene>
<organism evidence="2 3">
    <name type="scientific">Methylomonas fluvii</name>
    <dbReference type="NCBI Taxonomy" id="1854564"/>
    <lineage>
        <taxon>Bacteria</taxon>
        <taxon>Pseudomonadati</taxon>
        <taxon>Pseudomonadota</taxon>
        <taxon>Gammaproteobacteria</taxon>
        <taxon>Methylococcales</taxon>
        <taxon>Methylococcaceae</taxon>
        <taxon>Methylomonas</taxon>
    </lineage>
</organism>
<feature type="signal peptide" evidence="1">
    <location>
        <begin position="1"/>
        <end position="26"/>
    </location>
</feature>
<reference evidence="2 3" key="1">
    <citation type="submission" date="2020-09" db="EMBL/GenBank/DDBJ databases">
        <title>Methylomonas albis sp. nov. and Methylomonas fluvii sp. nov.: Two cold-adapted methanotrophs from the River Elbe and an amended description of Methylovulum psychrotolerans strain Eb1.</title>
        <authorList>
            <person name="Bussmann I.K."/>
            <person name="Klings K.-W."/>
            <person name="Warnstedt J."/>
            <person name="Hoppert M."/>
            <person name="Saborowski A."/>
            <person name="Horn F."/>
            <person name="Liebner S."/>
        </authorList>
    </citation>
    <scope>NUCLEOTIDE SEQUENCE [LARGE SCALE GENOMIC DNA]</scope>
    <source>
        <strain evidence="2 3">EbB</strain>
    </source>
</reference>
<comment type="caution">
    <text evidence="2">The sequence shown here is derived from an EMBL/GenBank/DDBJ whole genome shotgun (WGS) entry which is preliminary data.</text>
</comment>
<protein>
    <recommendedName>
        <fullName evidence="4">Secreted protein</fullName>
    </recommendedName>
</protein>
<evidence type="ECO:0000313" key="3">
    <source>
        <dbReference type="Proteomes" id="UP000641152"/>
    </source>
</evidence>
<name>A0ABR9DBX0_9GAMM</name>